<dbReference type="AlphaFoldDB" id="A0A8X6RKA6"/>
<protein>
    <submittedName>
        <fullName evidence="1">Uncharacterized protein</fullName>
    </submittedName>
</protein>
<comment type="caution">
    <text evidence="1">The sequence shown here is derived from an EMBL/GenBank/DDBJ whole genome shotgun (WGS) entry which is preliminary data.</text>
</comment>
<evidence type="ECO:0000313" key="2">
    <source>
        <dbReference type="Proteomes" id="UP000887159"/>
    </source>
</evidence>
<organism evidence="1 2">
    <name type="scientific">Trichonephila clavipes</name>
    <name type="common">Golden silk orbweaver</name>
    <name type="synonym">Nephila clavipes</name>
    <dbReference type="NCBI Taxonomy" id="2585209"/>
    <lineage>
        <taxon>Eukaryota</taxon>
        <taxon>Metazoa</taxon>
        <taxon>Ecdysozoa</taxon>
        <taxon>Arthropoda</taxon>
        <taxon>Chelicerata</taxon>
        <taxon>Arachnida</taxon>
        <taxon>Araneae</taxon>
        <taxon>Araneomorphae</taxon>
        <taxon>Entelegynae</taxon>
        <taxon>Araneoidea</taxon>
        <taxon>Nephilidae</taxon>
        <taxon>Trichonephila</taxon>
    </lineage>
</organism>
<proteinExistence type="predicted"/>
<accession>A0A8X6RKA6</accession>
<dbReference type="Proteomes" id="UP000887159">
    <property type="component" value="Unassembled WGS sequence"/>
</dbReference>
<dbReference type="EMBL" id="BMAU01021190">
    <property type="protein sequence ID" value="GFX96125.1"/>
    <property type="molecule type" value="Genomic_DNA"/>
</dbReference>
<keyword evidence="2" id="KW-1185">Reference proteome</keyword>
<sequence>MYSAFAAGGTLNSRRAASPLMRLVEREERWLTPDNLQGVLPQNWGRISPNRIVTCMVLKATDNDGHTT</sequence>
<reference evidence="1" key="1">
    <citation type="submission" date="2020-08" db="EMBL/GenBank/DDBJ databases">
        <title>Multicomponent nature underlies the extraordinary mechanical properties of spider dragline silk.</title>
        <authorList>
            <person name="Kono N."/>
            <person name="Nakamura H."/>
            <person name="Mori M."/>
            <person name="Yoshida Y."/>
            <person name="Ohtoshi R."/>
            <person name="Malay A.D."/>
            <person name="Moran D.A.P."/>
            <person name="Tomita M."/>
            <person name="Numata K."/>
            <person name="Arakawa K."/>
        </authorList>
    </citation>
    <scope>NUCLEOTIDE SEQUENCE</scope>
</reference>
<gene>
    <name evidence="1" type="primary">NCL1_37623</name>
    <name evidence="1" type="ORF">TNCV_2290151</name>
</gene>
<evidence type="ECO:0000313" key="1">
    <source>
        <dbReference type="EMBL" id="GFX96125.1"/>
    </source>
</evidence>
<name>A0A8X6RKA6_TRICX</name>